<organism evidence="3 4">
    <name type="scientific">Ornithinimicrobium pekingense</name>
    <dbReference type="NCBI Taxonomy" id="384677"/>
    <lineage>
        <taxon>Bacteria</taxon>
        <taxon>Bacillati</taxon>
        <taxon>Actinomycetota</taxon>
        <taxon>Actinomycetes</taxon>
        <taxon>Micrococcales</taxon>
        <taxon>Ornithinimicrobiaceae</taxon>
        <taxon>Ornithinimicrobium</taxon>
    </lineage>
</organism>
<dbReference type="EMBL" id="BMLB01000001">
    <property type="protein sequence ID" value="GGK55965.1"/>
    <property type="molecule type" value="Genomic_DNA"/>
</dbReference>
<evidence type="ECO:0000313" key="3">
    <source>
        <dbReference type="EMBL" id="GGK55965.1"/>
    </source>
</evidence>
<dbReference type="Pfam" id="PF13349">
    <property type="entry name" value="DUF4097"/>
    <property type="match status" value="1"/>
</dbReference>
<gene>
    <name evidence="3" type="ORF">GCM10011509_00390</name>
</gene>
<protein>
    <recommendedName>
        <fullName evidence="2">DUF4097 domain-containing protein</fullName>
    </recommendedName>
</protein>
<evidence type="ECO:0000256" key="1">
    <source>
        <dbReference type="SAM" id="MobiDB-lite"/>
    </source>
</evidence>
<dbReference type="Proteomes" id="UP000662111">
    <property type="component" value="Unassembled WGS sequence"/>
</dbReference>
<feature type="compositionally biased region" description="Pro residues" evidence="1">
    <location>
        <begin position="19"/>
        <end position="36"/>
    </location>
</feature>
<feature type="domain" description="DUF4097" evidence="2">
    <location>
        <begin position="160"/>
        <end position="254"/>
    </location>
</feature>
<evidence type="ECO:0000259" key="2">
    <source>
        <dbReference type="Pfam" id="PF13349"/>
    </source>
</evidence>
<feature type="region of interest" description="Disordered" evidence="1">
    <location>
        <begin position="1"/>
        <end position="40"/>
    </location>
</feature>
<keyword evidence="4" id="KW-1185">Reference proteome</keyword>
<evidence type="ECO:0000313" key="4">
    <source>
        <dbReference type="Proteomes" id="UP000662111"/>
    </source>
</evidence>
<reference evidence="4" key="1">
    <citation type="journal article" date="2019" name="Int. J. Syst. Evol. Microbiol.">
        <title>The Global Catalogue of Microorganisms (GCM) 10K type strain sequencing project: providing services to taxonomists for standard genome sequencing and annotation.</title>
        <authorList>
            <consortium name="The Broad Institute Genomics Platform"/>
            <consortium name="The Broad Institute Genome Sequencing Center for Infectious Disease"/>
            <person name="Wu L."/>
            <person name="Ma J."/>
        </authorList>
    </citation>
    <scope>NUCLEOTIDE SEQUENCE [LARGE SCALE GENOMIC DNA]</scope>
    <source>
        <strain evidence="4">CGMCC 1.5362</strain>
    </source>
</reference>
<dbReference type="InterPro" id="IPR025164">
    <property type="entry name" value="Toastrack_DUF4097"/>
</dbReference>
<sequence length="274" mass="28193">MTAPPQDSPVPGATAYRHAPPPQDLTRPGAPPPLPAPTYHRRHRGLRIAGLGVVGLLVLAGAASTVPEMVRDAEEEVHALPGGTVELDLSGDVGDVSVREVAAGQEPSVTASKHWSFREPTVEVSTTDAVTSVSLDCPRLARFGQCYADWDVLVPEGMAVVMRASVGDVDIADVTGAVTVRGSVGDVSVSGTPARLDASTSVGQIDVTLDEPVGTVRLRSSVGDVTLRLPAGVTYDVDAVSAVDEPVVQVQTSTTSPYAVDVSSSVGSVLVTDG</sequence>
<accession>A0ABQ2F2L1</accession>
<name>A0ABQ2F2L1_9MICO</name>
<comment type="caution">
    <text evidence="3">The sequence shown here is derived from an EMBL/GenBank/DDBJ whole genome shotgun (WGS) entry which is preliminary data.</text>
</comment>
<proteinExistence type="predicted"/>